<protein>
    <recommendedName>
        <fullName evidence="2">soluble epoxide hydrolase</fullName>
        <ecNumber evidence="2">3.3.2.10</ecNumber>
    </recommendedName>
</protein>
<comment type="similarity">
    <text evidence="4">Belongs to the AB hydrolase superfamily. Epoxide hydrolase family.</text>
</comment>
<evidence type="ECO:0000259" key="8">
    <source>
        <dbReference type="Pfam" id="PF00561"/>
    </source>
</evidence>
<organism evidence="9 10">
    <name type="scientific">Ceratodon purpureus</name>
    <name type="common">Fire moss</name>
    <name type="synonym">Dicranum purpureum</name>
    <dbReference type="NCBI Taxonomy" id="3225"/>
    <lineage>
        <taxon>Eukaryota</taxon>
        <taxon>Viridiplantae</taxon>
        <taxon>Streptophyta</taxon>
        <taxon>Embryophyta</taxon>
        <taxon>Bryophyta</taxon>
        <taxon>Bryophytina</taxon>
        <taxon>Bryopsida</taxon>
        <taxon>Dicranidae</taxon>
        <taxon>Pseudoditrichales</taxon>
        <taxon>Ditrichaceae</taxon>
        <taxon>Ceratodon</taxon>
    </lineage>
</organism>
<evidence type="ECO:0000256" key="5">
    <source>
        <dbReference type="ARBA" id="ARBA00051067"/>
    </source>
</evidence>
<evidence type="ECO:0000313" key="10">
    <source>
        <dbReference type="Proteomes" id="UP000822688"/>
    </source>
</evidence>
<comment type="catalytic activity">
    <reaction evidence="5">
        <text>an epoxide + H2O = an ethanediol</text>
        <dbReference type="Rhea" id="RHEA:19037"/>
        <dbReference type="ChEBI" id="CHEBI:15377"/>
        <dbReference type="ChEBI" id="CHEBI:32955"/>
        <dbReference type="ChEBI" id="CHEBI:140594"/>
        <dbReference type="EC" id="3.3.2.10"/>
    </reaction>
    <physiologicalReaction direction="left-to-right" evidence="5">
        <dbReference type="Rhea" id="RHEA:19038"/>
    </physiologicalReaction>
</comment>
<dbReference type="FunFam" id="3.40.50.1820:FF:000161">
    <property type="entry name" value="Epoxide hydrolase"/>
    <property type="match status" value="1"/>
</dbReference>
<reference evidence="9 10" key="1">
    <citation type="submission" date="2020-06" db="EMBL/GenBank/DDBJ databases">
        <title>WGS assembly of Ceratodon purpureus strain R40.</title>
        <authorList>
            <person name="Carey S.B."/>
            <person name="Jenkins J."/>
            <person name="Shu S."/>
            <person name="Lovell J.T."/>
            <person name="Sreedasyam A."/>
            <person name="Maumus F."/>
            <person name="Tiley G.P."/>
            <person name="Fernandez-Pozo N."/>
            <person name="Barry K."/>
            <person name="Chen C."/>
            <person name="Wang M."/>
            <person name="Lipzen A."/>
            <person name="Daum C."/>
            <person name="Saski C.A."/>
            <person name="Payton A.C."/>
            <person name="Mcbreen J.C."/>
            <person name="Conrad R.E."/>
            <person name="Kollar L.M."/>
            <person name="Olsson S."/>
            <person name="Huttunen S."/>
            <person name="Landis J.B."/>
            <person name="Wickett N.J."/>
            <person name="Johnson M.G."/>
            <person name="Rensing S.A."/>
            <person name="Grimwood J."/>
            <person name="Schmutz J."/>
            <person name="Mcdaniel S.F."/>
        </authorList>
    </citation>
    <scope>NUCLEOTIDE SEQUENCE [LARGE SCALE GENOMIC DNA]</scope>
    <source>
        <strain evidence="9 10">R40</strain>
    </source>
</reference>
<evidence type="ECO:0000313" key="9">
    <source>
        <dbReference type="EMBL" id="KAG0570136.1"/>
    </source>
</evidence>
<dbReference type="PRINTS" id="PR00412">
    <property type="entry name" value="EPOXHYDRLASE"/>
</dbReference>
<keyword evidence="3" id="KW-0378">Hydrolase</keyword>
<comment type="pathway">
    <text evidence="1">Secondary metabolite biosynthesis; terpenoid biosynthesis.</text>
</comment>
<dbReference type="SUPFAM" id="SSF53474">
    <property type="entry name" value="alpha/beta-Hydrolases"/>
    <property type="match status" value="1"/>
</dbReference>
<evidence type="ECO:0000256" key="1">
    <source>
        <dbReference type="ARBA" id="ARBA00004721"/>
    </source>
</evidence>
<accession>A0A8T0HEA2</accession>
<comment type="caution">
    <text evidence="9">The sequence shown here is derived from an EMBL/GenBank/DDBJ whole genome shotgun (WGS) entry which is preliminary data.</text>
</comment>
<comment type="catalytic activity">
    <reaction evidence="7">
        <text>(24S)-24,25-epoxycucurbitadienol + H2O = (24R)-24,25-dihydroxycucurbitadienol</text>
        <dbReference type="Rhea" id="RHEA:81855"/>
        <dbReference type="ChEBI" id="CHEBI:15377"/>
        <dbReference type="ChEBI" id="CHEBI:229949"/>
        <dbReference type="ChEBI" id="CHEBI:229950"/>
    </reaction>
    <physiologicalReaction direction="left-to-right" evidence="7">
        <dbReference type="Rhea" id="RHEA:81856"/>
    </physiologicalReaction>
</comment>
<dbReference type="InterPro" id="IPR000073">
    <property type="entry name" value="AB_hydrolase_1"/>
</dbReference>
<dbReference type="InterPro" id="IPR000639">
    <property type="entry name" value="Epox_hydrolase-like"/>
</dbReference>
<dbReference type="EMBL" id="CM026427">
    <property type="protein sequence ID" value="KAG0570136.1"/>
    <property type="molecule type" value="Genomic_DNA"/>
</dbReference>
<keyword evidence="10" id="KW-1185">Reference proteome</keyword>
<name>A0A8T0HEA2_CERPU</name>
<proteinExistence type="inferred from homology"/>
<dbReference type="InterPro" id="IPR029058">
    <property type="entry name" value="AB_hydrolase_fold"/>
</dbReference>
<dbReference type="Proteomes" id="UP000822688">
    <property type="component" value="Chromosome 6"/>
</dbReference>
<evidence type="ECO:0000256" key="6">
    <source>
        <dbReference type="ARBA" id="ARBA00058358"/>
    </source>
</evidence>
<evidence type="ECO:0000256" key="3">
    <source>
        <dbReference type="ARBA" id="ARBA00022801"/>
    </source>
</evidence>
<feature type="domain" description="AB hydrolase-1" evidence="8">
    <location>
        <begin position="25"/>
        <end position="143"/>
    </location>
</feature>
<evidence type="ECO:0000256" key="4">
    <source>
        <dbReference type="ARBA" id="ARBA00038334"/>
    </source>
</evidence>
<dbReference type="Pfam" id="PF00561">
    <property type="entry name" value="Abhydrolase_1"/>
    <property type="match status" value="1"/>
</dbReference>
<dbReference type="AlphaFoldDB" id="A0A8T0HEA2"/>
<comment type="function">
    <text evidence="6">Epoxide hydrolase involved in the biosynthesis of cucurbitacin and mogroside tetracyclic triterpene natural products (e.g. siamenoside I and mogrosides IV, V and VI). Cucurbitacins have cytotoxic properties and exhibit deterrent taste as a defense barrier against herbivores. Mogrosides are nonsugar highly oxygenated compounds used as high-intensity zero-calorie sweeteners; they also possess pharmacological properties such as regulating immunity, lowering blood sugar and lipid levels, protecting the liver, and acting as antioxidants and antitumor agents. Catalyzes the hydrolysis of aromatic epoxide-containing substrates, such as the conversion of 24,25-epoxycucurbitadienol to 24,25-dihydroxycucurbitadienol.</text>
</comment>
<dbReference type="GO" id="GO:0004301">
    <property type="term" value="F:epoxide hydrolase activity"/>
    <property type="evidence" value="ECO:0007669"/>
    <property type="project" value="UniProtKB-EC"/>
</dbReference>
<evidence type="ECO:0000256" key="2">
    <source>
        <dbReference type="ARBA" id="ARBA00013006"/>
    </source>
</evidence>
<evidence type="ECO:0000256" key="7">
    <source>
        <dbReference type="ARBA" id="ARBA00093212"/>
    </source>
</evidence>
<dbReference type="EC" id="3.3.2.10" evidence="2"/>
<dbReference type="Gene3D" id="3.40.50.1820">
    <property type="entry name" value="alpha/beta hydrolase"/>
    <property type="match status" value="1"/>
</dbReference>
<sequence length="328" mass="36824">MEGVTHRFVETNGINMHIAEQGSGPIVLLLHGYPSIWYMWRRQMQALADAGYHAIAPDQRGYGQTKGPDAEDQYTVMHLVGDIIGLLDALGQQQVLVVGHDWGAIVGWWLCLLRPDRVKGYVSVAVPALPRLAGETDWLQQWKATLGEGFYICRFQEPGRVERDFASVGTEATLKAFTCAFWDIRKGEVQRNCVAPKDKELSTVFHTGELPSWYKEEDLKYCVEQFEKSGFTGPINWYRNLGRSYKLLAPWVGATISTKAYFITGEDCAVLKFPGISDLLQGPGFKQLVPNLRGSVYIKDAAHFVMEEQPEAFNENLLTFLADLQSNA</sequence>
<gene>
    <name evidence="9" type="ORF">KC19_6G141500</name>
</gene>
<dbReference type="PANTHER" id="PTHR43329">
    <property type="entry name" value="EPOXIDE HYDROLASE"/>
    <property type="match status" value="1"/>
</dbReference>